<protein>
    <submittedName>
        <fullName evidence="4">GNAT family N-acetyltransferase</fullName>
        <ecNumber evidence="4">2.3.1.-</ecNumber>
    </submittedName>
</protein>
<dbReference type="PANTHER" id="PTHR43877">
    <property type="entry name" value="AMINOALKYLPHOSPHONATE N-ACETYLTRANSFERASE-RELATED-RELATED"/>
    <property type="match status" value="1"/>
</dbReference>
<dbReference type="EMBL" id="JBHSFI010000006">
    <property type="protein sequence ID" value="MFC4630498.1"/>
    <property type="molecule type" value="Genomic_DNA"/>
</dbReference>
<evidence type="ECO:0000256" key="2">
    <source>
        <dbReference type="ARBA" id="ARBA00023315"/>
    </source>
</evidence>
<comment type="caution">
    <text evidence="4">The sequence shown here is derived from an EMBL/GenBank/DDBJ whole genome shotgun (WGS) entry which is preliminary data.</text>
</comment>
<gene>
    <name evidence="4" type="ORF">ACFO6V_19795</name>
</gene>
<evidence type="ECO:0000256" key="1">
    <source>
        <dbReference type="ARBA" id="ARBA00022679"/>
    </source>
</evidence>
<dbReference type="SUPFAM" id="SSF55729">
    <property type="entry name" value="Acyl-CoA N-acyltransferases (Nat)"/>
    <property type="match status" value="1"/>
</dbReference>
<keyword evidence="5" id="KW-1185">Reference proteome</keyword>
<feature type="domain" description="N-acetyltransferase" evidence="3">
    <location>
        <begin position="2"/>
        <end position="153"/>
    </location>
</feature>
<accession>A0ABV9HLQ5</accession>
<dbReference type="EC" id="2.3.1.-" evidence="4"/>
<dbReference type="GO" id="GO:0016746">
    <property type="term" value="F:acyltransferase activity"/>
    <property type="evidence" value="ECO:0007669"/>
    <property type="project" value="UniProtKB-KW"/>
</dbReference>
<evidence type="ECO:0000313" key="4">
    <source>
        <dbReference type="EMBL" id="MFC4630498.1"/>
    </source>
</evidence>
<dbReference type="RefSeq" id="WP_377138308.1">
    <property type="nucleotide sequence ID" value="NZ_JBHSFI010000006.1"/>
</dbReference>
<keyword evidence="2 4" id="KW-0012">Acyltransferase</keyword>
<dbReference type="InterPro" id="IPR016181">
    <property type="entry name" value="Acyl_CoA_acyltransferase"/>
</dbReference>
<organism evidence="4 5">
    <name type="scientific">Promicromonospora alba</name>
    <dbReference type="NCBI Taxonomy" id="1616110"/>
    <lineage>
        <taxon>Bacteria</taxon>
        <taxon>Bacillati</taxon>
        <taxon>Actinomycetota</taxon>
        <taxon>Actinomycetes</taxon>
        <taxon>Micrococcales</taxon>
        <taxon>Promicromonosporaceae</taxon>
        <taxon>Promicromonospora</taxon>
    </lineage>
</organism>
<keyword evidence="1 4" id="KW-0808">Transferase</keyword>
<dbReference type="InterPro" id="IPR050832">
    <property type="entry name" value="Bact_Acetyltransf"/>
</dbReference>
<evidence type="ECO:0000313" key="5">
    <source>
        <dbReference type="Proteomes" id="UP001596011"/>
    </source>
</evidence>
<dbReference type="Pfam" id="PF00583">
    <property type="entry name" value="Acetyltransf_1"/>
    <property type="match status" value="1"/>
</dbReference>
<dbReference type="InterPro" id="IPR000182">
    <property type="entry name" value="GNAT_dom"/>
</dbReference>
<proteinExistence type="predicted"/>
<dbReference type="Gene3D" id="3.40.630.30">
    <property type="match status" value="1"/>
</dbReference>
<reference evidence="5" key="1">
    <citation type="journal article" date="2019" name="Int. J. Syst. Evol. Microbiol.">
        <title>The Global Catalogue of Microorganisms (GCM) 10K type strain sequencing project: providing services to taxonomists for standard genome sequencing and annotation.</title>
        <authorList>
            <consortium name="The Broad Institute Genomics Platform"/>
            <consortium name="The Broad Institute Genome Sequencing Center for Infectious Disease"/>
            <person name="Wu L."/>
            <person name="Ma J."/>
        </authorList>
    </citation>
    <scope>NUCLEOTIDE SEQUENCE [LARGE SCALE GENOMIC DNA]</scope>
    <source>
        <strain evidence="5">CCUG 42722</strain>
    </source>
</reference>
<name>A0ABV9HLQ5_9MICO</name>
<evidence type="ECO:0000259" key="3">
    <source>
        <dbReference type="PROSITE" id="PS51186"/>
    </source>
</evidence>
<dbReference type="Proteomes" id="UP001596011">
    <property type="component" value="Unassembled WGS sequence"/>
</dbReference>
<sequence>MPDVLVATPADVAELRTLHADGAFHADYVADGTRFFADLERAAARGEVVLARQDGRLAGACRLFVQPEPGRPTLVTTLGGVFDGYERRGLGGLLVDAMLDQVGAVTAAGLVEVWVDSTSPHLDRLLEVRGFEAERFDELTCGVSARRTEDTVRPLPRALRARAIAADEIDDLGKLYAATYTGLAGTPDGMTVADRWRRTGHLRTDLSRLVTDDAGKVSGFAIVLVWPDEPEDLWLESVCVADPEPEVGRYLVDTLRSTARANGFVSLSVGTRGGPMAVSYRELGFVQKYSWARHSLIVASL</sequence>
<dbReference type="PROSITE" id="PS51186">
    <property type="entry name" value="GNAT"/>
    <property type="match status" value="1"/>
</dbReference>
<dbReference type="CDD" id="cd04301">
    <property type="entry name" value="NAT_SF"/>
    <property type="match status" value="1"/>
</dbReference>